<feature type="transmembrane region" description="Helical" evidence="4">
    <location>
        <begin position="64"/>
        <end position="83"/>
    </location>
</feature>
<evidence type="ECO:0000256" key="2">
    <source>
        <dbReference type="PIRSR" id="PIRSR605754-1"/>
    </source>
</evidence>
<keyword evidence="1" id="KW-0378">Hydrolase</keyword>
<organism evidence="5 6">
    <name type="scientific">Cutibacterium granulosum</name>
    <dbReference type="NCBI Taxonomy" id="33011"/>
    <lineage>
        <taxon>Bacteria</taxon>
        <taxon>Bacillati</taxon>
        <taxon>Actinomycetota</taxon>
        <taxon>Actinomycetes</taxon>
        <taxon>Propionibacteriales</taxon>
        <taxon>Propionibacteriaceae</taxon>
        <taxon>Cutibacterium</taxon>
    </lineage>
</organism>
<evidence type="ECO:0000256" key="4">
    <source>
        <dbReference type="SAM" id="Phobius"/>
    </source>
</evidence>
<dbReference type="eggNOG" id="COG3764">
    <property type="taxonomic scope" value="Bacteria"/>
</dbReference>
<name>A0A239WA43_9ACTN</name>
<dbReference type="SUPFAM" id="SSF63817">
    <property type="entry name" value="Sortase"/>
    <property type="match status" value="1"/>
</dbReference>
<dbReference type="NCBIfam" id="NF033745">
    <property type="entry name" value="class_C_sortase"/>
    <property type="match status" value="1"/>
</dbReference>
<accession>A0A239WA43</accession>
<dbReference type="Gene3D" id="2.40.260.10">
    <property type="entry name" value="Sortase"/>
    <property type="match status" value="1"/>
</dbReference>
<evidence type="ECO:0000313" key="5">
    <source>
        <dbReference type="EMBL" id="SNV30808.1"/>
    </source>
</evidence>
<evidence type="ECO:0000313" key="6">
    <source>
        <dbReference type="Proteomes" id="UP000215332"/>
    </source>
</evidence>
<proteinExistence type="predicted"/>
<protein>
    <submittedName>
        <fullName evidence="5">Sortase (Surface protein transpeptidase)</fullName>
    </submittedName>
</protein>
<dbReference type="Proteomes" id="UP000215332">
    <property type="component" value="Chromosome 1"/>
</dbReference>
<feature type="active site" description="Acyl-thioester intermediate" evidence="2">
    <location>
        <position position="266"/>
    </location>
</feature>
<feature type="transmembrane region" description="Helical" evidence="4">
    <location>
        <begin position="298"/>
        <end position="318"/>
    </location>
</feature>
<feature type="compositionally biased region" description="Polar residues" evidence="3">
    <location>
        <begin position="15"/>
        <end position="32"/>
    </location>
</feature>
<dbReference type="EMBL" id="LT906441">
    <property type="protein sequence ID" value="SNV30808.1"/>
    <property type="molecule type" value="Genomic_DNA"/>
</dbReference>
<reference evidence="5 6" key="1">
    <citation type="submission" date="2017-06" db="EMBL/GenBank/DDBJ databases">
        <authorList>
            <consortium name="Pathogen Informatics"/>
        </authorList>
    </citation>
    <scope>NUCLEOTIDE SEQUENCE [LARGE SCALE GENOMIC DNA]</scope>
    <source>
        <strain evidence="5 6">NCTC11865</strain>
    </source>
</reference>
<dbReference type="AlphaFoldDB" id="A0A239WA43"/>
<feature type="region of interest" description="Disordered" evidence="3">
    <location>
        <begin position="1"/>
        <end position="56"/>
    </location>
</feature>
<dbReference type="GO" id="GO:0016787">
    <property type="term" value="F:hydrolase activity"/>
    <property type="evidence" value="ECO:0007669"/>
    <property type="project" value="UniProtKB-KW"/>
</dbReference>
<keyword evidence="4" id="KW-0812">Transmembrane</keyword>
<dbReference type="CDD" id="cd05827">
    <property type="entry name" value="Sortase_C"/>
    <property type="match status" value="1"/>
</dbReference>
<keyword evidence="4" id="KW-1133">Transmembrane helix</keyword>
<dbReference type="InterPro" id="IPR042002">
    <property type="entry name" value="Sortase_C"/>
</dbReference>
<keyword evidence="4" id="KW-0472">Membrane</keyword>
<dbReference type="InterPro" id="IPR005754">
    <property type="entry name" value="Sortase"/>
</dbReference>
<dbReference type="Pfam" id="PF04203">
    <property type="entry name" value="Sortase"/>
    <property type="match status" value="1"/>
</dbReference>
<evidence type="ECO:0000256" key="1">
    <source>
        <dbReference type="ARBA" id="ARBA00022801"/>
    </source>
</evidence>
<sequence>MSSHGDSARDGSGQNGSVQRGSVQVGASQAGSASVREHRGGLPPQEPPRPESPRRGSTRRWRSLLWIVIGLLILLLPVPLTLWNDYHVHQVAEQYSRLAAKGLTSEQNAKLLRQAHAYNRKLARAGHHALPPEPATPGFDDYMRVLNVSGSEGALGRVTVPSVDIDLPVYHTTRSDVLHRGAGHMFGSDLPVGGAGTTSVISAHTGMVNASMFDRLPALGKGDDVYVTVADQTLRYRVRGKRVVGPHDYRAITYEHGVDKLVLVTCTPYGLNTDRLLVEAVRVPGTAAAPPSSWHLSLSWWMILDMLLIAAIVCYLLISRCRRRRKEQRVDRSQPPDTNR</sequence>
<gene>
    <name evidence="5" type="ORF">SAMEA4412665_00488</name>
</gene>
<evidence type="ECO:0000256" key="3">
    <source>
        <dbReference type="SAM" id="MobiDB-lite"/>
    </source>
</evidence>
<dbReference type="RefSeq" id="WP_197691357.1">
    <property type="nucleotide sequence ID" value="NZ_JAWMSD010000015.1"/>
</dbReference>
<feature type="active site" description="Proton donor/acceptor" evidence="2">
    <location>
        <position position="204"/>
    </location>
</feature>
<dbReference type="KEGG" id="cgrn:4412665_00488"/>
<dbReference type="NCBIfam" id="TIGR01076">
    <property type="entry name" value="sortase_fam"/>
    <property type="match status" value="1"/>
</dbReference>
<dbReference type="InterPro" id="IPR023365">
    <property type="entry name" value="Sortase_dom-sf"/>
</dbReference>